<dbReference type="AlphaFoldDB" id="A0A7M7GGX3"/>
<feature type="compositionally biased region" description="Polar residues" evidence="1">
    <location>
        <begin position="31"/>
        <end position="45"/>
    </location>
</feature>
<feature type="compositionally biased region" description="Basic and acidic residues" evidence="1">
    <location>
        <begin position="47"/>
        <end position="65"/>
    </location>
</feature>
<evidence type="ECO:0000313" key="3">
    <source>
        <dbReference type="Proteomes" id="UP000007110"/>
    </source>
</evidence>
<accession>A0A7M7GGX3</accession>
<feature type="region of interest" description="Disordered" evidence="1">
    <location>
        <begin position="121"/>
        <end position="152"/>
    </location>
</feature>
<organism evidence="2 3">
    <name type="scientific">Strongylocentrotus purpuratus</name>
    <name type="common">Purple sea urchin</name>
    <dbReference type="NCBI Taxonomy" id="7668"/>
    <lineage>
        <taxon>Eukaryota</taxon>
        <taxon>Metazoa</taxon>
        <taxon>Echinodermata</taxon>
        <taxon>Eleutherozoa</taxon>
        <taxon>Echinozoa</taxon>
        <taxon>Echinoidea</taxon>
        <taxon>Euechinoidea</taxon>
        <taxon>Echinacea</taxon>
        <taxon>Camarodonta</taxon>
        <taxon>Echinidea</taxon>
        <taxon>Strongylocentrotidae</taxon>
        <taxon>Strongylocentrotus</taxon>
    </lineage>
</organism>
<feature type="region of interest" description="Disordered" evidence="1">
    <location>
        <begin position="24"/>
        <end position="104"/>
    </location>
</feature>
<dbReference type="Proteomes" id="UP000007110">
    <property type="component" value="Unassembled WGS sequence"/>
</dbReference>
<name>A0A7M7GGX3_STRPU</name>
<reference evidence="2" key="2">
    <citation type="submission" date="2021-01" db="UniProtKB">
        <authorList>
            <consortium name="EnsemblMetazoa"/>
        </authorList>
    </citation>
    <scope>IDENTIFICATION</scope>
</reference>
<evidence type="ECO:0000256" key="1">
    <source>
        <dbReference type="SAM" id="MobiDB-lite"/>
    </source>
</evidence>
<evidence type="ECO:0000313" key="2">
    <source>
        <dbReference type="EnsemblMetazoa" id="XP_003726500"/>
    </source>
</evidence>
<dbReference type="GeneID" id="100889151"/>
<dbReference type="RefSeq" id="XP_003726500.2">
    <property type="nucleotide sequence ID" value="XM_003726452.3"/>
</dbReference>
<dbReference type="EnsemblMetazoa" id="XM_003726452">
    <property type="protein sequence ID" value="XP_003726500"/>
    <property type="gene ID" value="LOC100889151"/>
</dbReference>
<dbReference type="PANTHER" id="PTHR36474">
    <property type="entry name" value="PROTEIN LIAT1"/>
    <property type="match status" value="1"/>
</dbReference>
<dbReference type="OrthoDB" id="10070792at2759"/>
<dbReference type="InParanoid" id="A0A7M7GGX3"/>
<reference evidence="3" key="1">
    <citation type="submission" date="2015-02" db="EMBL/GenBank/DDBJ databases">
        <title>Genome sequencing for Strongylocentrotus purpuratus.</title>
        <authorList>
            <person name="Murali S."/>
            <person name="Liu Y."/>
            <person name="Vee V."/>
            <person name="English A."/>
            <person name="Wang M."/>
            <person name="Skinner E."/>
            <person name="Han Y."/>
            <person name="Muzny D.M."/>
            <person name="Worley K.C."/>
            <person name="Gibbs R.A."/>
        </authorList>
    </citation>
    <scope>NUCLEOTIDE SEQUENCE</scope>
</reference>
<dbReference type="InterPro" id="IPR038794">
    <property type="entry name" value="LIAT1"/>
</dbReference>
<dbReference type="PANTHER" id="PTHR36474:SF1">
    <property type="entry name" value="PROTEIN LIAT1"/>
    <property type="match status" value="1"/>
</dbReference>
<protein>
    <submittedName>
        <fullName evidence="2">Uncharacterized protein</fullName>
    </submittedName>
</protein>
<dbReference type="GO" id="GO:0005730">
    <property type="term" value="C:nucleolus"/>
    <property type="evidence" value="ECO:0000318"/>
    <property type="project" value="GO_Central"/>
</dbReference>
<feature type="compositionally biased region" description="Polar residues" evidence="1">
    <location>
        <begin position="123"/>
        <end position="139"/>
    </location>
</feature>
<sequence length="220" mass="24587">MMPKGEDTEPLRLPVIDNDFLVALPRRIEGSSPQPNSASGRSNGSPRHRDDINQNRNRITPDNRVNKKNGSLLSHPSQSNNSKSLTSVSIGTRKSNSSSGSDIRTQNEYLEKCVSDIFERQRQPSALSVQRSGSGSSRATTEDGRGSSELENEVDNVSATLDECLRWDNPCSNPEDEKERIRIYKVNRRKRYLMDIVKQRRDTEGVLKFAVELASLDPGS</sequence>
<keyword evidence="3" id="KW-1185">Reference proteome</keyword>
<feature type="compositionally biased region" description="Polar residues" evidence="1">
    <location>
        <begin position="68"/>
        <end position="104"/>
    </location>
</feature>
<dbReference type="GO" id="GO:0140693">
    <property type="term" value="F:molecular condensate scaffold activity"/>
    <property type="evidence" value="ECO:0000318"/>
    <property type="project" value="GO_Central"/>
</dbReference>
<proteinExistence type="predicted"/>